<dbReference type="KEGG" id="hro:HELRODRAFT_160685"/>
<dbReference type="InParanoid" id="T1EQL4"/>
<dbReference type="CTD" id="20198864"/>
<protein>
    <recommendedName>
        <fullName evidence="4">Meiosis 1 arrest protein</fullName>
    </recommendedName>
</protein>
<sequence length="376" mass="42710">MSNKLNFVKQPARIVMIVLSNMKEAGLKLIEALEHYFLVVCNLSGSNRLPYFGIATLGTQYKAAGYQSQLELTIFTTEDQKLVCPGVEHIAKQLDFQHIRKIQIVFLKNIHDMWNELTISDDNIDHLQTFGTETEPSGLTETLVLEPKSGFTVKCDMQEAMLNLLFISSCKEFDISLDFNNINLLPPSMLSSSSQLNLSETAVRQLLVVALVPAESICDSVIFGNPLILKATTCWKLDWDELESNKQYFSTLCYLLNEKKRALVVKLDNQRTFNSSSDDEDCYSKVQQHNKKQMINFKKNFPNKIKDERKDMANTCYQPHFVLLSSPSCSLLMKPVATREIMLPVETVPLNGCSEEIEIDGEVQSIAHLFKYVFKP</sequence>
<dbReference type="OrthoDB" id="6283957at2759"/>
<dbReference type="STRING" id="6412.T1EQL4"/>
<dbReference type="GO" id="GO:0051308">
    <property type="term" value="P:male meiosis chromosome separation"/>
    <property type="evidence" value="ECO:0000318"/>
    <property type="project" value="GO_Central"/>
</dbReference>
<dbReference type="PANTHER" id="PTHR28642">
    <property type="entry name" value="MEIOSIS 1 ARREST PROTEIN"/>
    <property type="match status" value="1"/>
</dbReference>
<evidence type="ECO:0008006" key="4">
    <source>
        <dbReference type="Google" id="ProtNLM"/>
    </source>
</evidence>
<evidence type="ECO:0000313" key="2">
    <source>
        <dbReference type="EnsemblMetazoa" id="HelroP160685"/>
    </source>
</evidence>
<keyword evidence="3" id="KW-1185">Reference proteome</keyword>
<name>T1EQL4_HELRO</name>
<organism evidence="2 3">
    <name type="scientific">Helobdella robusta</name>
    <name type="common">Californian leech</name>
    <dbReference type="NCBI Taxonomy" id="6412"/>
    <lineage>
        <taxon>Eukaryota</taxon>
        <taxon>Metazoa</taxon>
        <taxon>Spiralia</taxon>
        <taxon>Lophotrochozoa</taxon>
        <taxon>Annelida</taxon>
        <taxon>Clitellata</taxon>
        <taxon>Hirudinea</taxon>
        <taxon>Rhynchobdellida</taxon>
        <taxon>Glossiphoniidae</taxon>
        <taxon>Helobdella</taxon>
    </lineage>
</organism>
<evidence type="ECO:0000313" key="3">
    <source>
        <dbReference type="Proteomes" id="UP000015101"/>
    </source>
</evidence>
<gene>
    <name evidence="2" type="primary">20198864</name>
    <name evidence="1" type="ORF">HELRODRAFT_160685</name>
</gene>
<dbReference type="eggNOG" id="ENOG502QT91">
    <property type="taxonomic scope" value="Eukaryota"/>
</dbReference>
<accession>T1EQL4</accession>
<dbReference type="GO" id="GO:0007127">
    <property type="term" value="P:meiosis I"/>
    <property type="evidence" value="ECO:0007669"/>
    <property type="project" value="InterPro"/>
</dbReference>
<dbReference type="EnsemblMetazoa" id="HelroT160685">
    <property type="protein sequence ID" value="HelroP160685"/>
    <property type="gene ID" value="HelroG160685"/>
</dbReference>
<dbReference type="HOGENOM" id="CLU_736252_0_0_1"/>
<reference evidence="1 3" key="2">
    <citation type="journal article" date="2013" name="Nature">
        <title>Insights into bilaterian evolution from three spiralian genomes.</title>
        <authorList>
            <person name="Simakov O."/>
            <person name="Marletaz F."/>
            <person name="Cho S.J."/>
            <person name="Edsinger-Gonzales E."/>
            <person name="Havlak P."/>
            <person name="Hellsten U."/>
            <person name="Kuo D.H."/>
            <person name="Larsson T."/>
            <person name="Lv J."/>
            <person name="Arendt D."/>
            <person name="Savage R."/>
            <person name="Osoegawa K."/>
            <person name="de Jong P."/>
            <person name="Grimwood J."/>
            <person name="Chapman J.A."/>
            <person name="Shapiro H."/>
            <person name="Aerts A."/>
            <person name="Otillar R.P."/>
            <person name="Terry A.Y."/>
            <person name="Boore J.L."/>
            <person name="Grigoriev I.V."/>
            <person name="Lindberg D.R."/>
            <person name="Seaver E.C."/>
            <person name="Weisblat D.A."/>
            <person name="Putnam N.H."/>
            <person name="Rokhsar D.S."/>
        </authorList>
    </citation>
    <scope>NUCLEOTIDE SEQUENCE</scope>
</reference>
<dbReference type="PANTHER" id="PTHR28642:SF1">
    <property type="entry name" value="MEIOSIS 1 ARREST PROTEIN"/>
    <property type="match status" value="1"/>
</dbReference>
<evidence type="ECO:0000313" key="1">
    <source>
        <dbReference type="EMBL" id="ESO06505.1"/>
    </source>
</evidence>
<dbReference type="EMBL" id="AMQM01000641">
    <property type="status" value="NOT_ANNOTATED_CDS"/>
    <property type="molecule type" value="Genomic_DNA"/>
</dbReference>
<dbReference type="Proteomes" id="UP000015101">
    <property type="component" value="Unassembled WGS sequence"/>
</dbReference>
<dbReference type="GO" id="GO:0007283">
    <property type="term" value="P:spermatogenesis"/>
    <property type="evidence" value="ECO:0000318"/>
    <property type="project" value="GO_Central"/>
</dbReference>
<dbReference type="GeneID" id="20198864"/>
<reference evidence="3" key="1">
    <citation type="submission" date="2012-12" db="EMBL/GenBank/DDBJ databases">
        <authorList>
            <person name="Hellsten U."/>
            <person name="Grimwood J."/>
            <person name="Chapman J.A."/>
            <person name="Shapiro H."/>
            <person name="Aerts A."/>
            <person name="Otillar R.P."/>
            <person name="Terry A.Y."/>
            <person name="Boore J.L."/>
            <person name="Simakov O."/>
            <person name="Marletaz F."/>
            <person name="Cho S.-J."/>
            <person name="Edsinger-Gonzales E."/>
            <person name="Havlak P."/>
            <person name="Kuo D.-H."/>
            <person name="Larsson T."/>
            <person name="Lv J."/>
            <person name="Arendt D."/>
            <person name="Savage R."/>
            <person name="Osoegawa K."/>
            <person name="de Jong P."/>
            <person name="Lindberg D.R."/>
            <person name="Seaver E.C."/>
            <person name="Weisblat D.A."/>
            <person name="Putnam N.H."/>
            <person name="Grigoriev I.V."/>
            <person name="Rokhsar D.S."/>
        </authorList>
    </citation>
    <scope>NUCLEOTIDE SEQUENCE</scope>
</reference>
<dbReference type="EMBL" id="KB096324">
    <property type="protein sequence ID" value="ESO06505.1"/>
    <property type="molecule type" value="Genomic_DNA"/>
</dbReference>
<proteinExistence type="predicted"/>
<reference evidence="2" key="3">
    <citation type="submission" date="2015-06" db="UniProtKB">
        <authorList>
            <consortium name="EnsemblMetazoa"/>
        </authorList>
    </citation>
    <scope>IDENTIFICATION</scope>
</reference>
<dbReference type="RefSeq" id="XP_009015873.1">
    <property type="nucleotide sequence ID" value="XM_009017625.1"/>
</dbReference>
<dbReference type="InterPro" id="IPR033587">
    <property type="entry name" value="M1AP"/>
</dbReference>
<dbReference type="AlphaFoldDB" id="T1EQL4"/>